<dbReference type="InParanoid" id="A0A067QVD2"/>
<accession>A0A067QVD2</accession>
<keyword evidence="2" id="KW-1185">Reference proteome</keyword>
<evidence type="ECO:0000313" key="2">
    <source>
        <dbReference type="Proteomes" id="UP000027135"/>
    </source>
</evidence>
<dbReference type="EMBL" id="KK852906">
    <property type="protein sequence ID" value="KDR13999.1"/>
    <property type="molecule type" value="Genomic_DNA"/>
</dbReference>
<protein>
    <submittedName>
        <fullName evidence="1">Uncharacterized protein</fullName>
    </submittedName>
</protein>
<gene>
    <name evidence="1" type="ORF">L798_12158</name>
</gene>
<sequence length="71" mass="7903">MQEAIALINKGCEIICNNDPNWERSSTVKRGIDTVLQPYCNLLSEKKRTKQTSISSFLKHSVSIQTGYGTG</sequence>
<name>A0A067QVD2_ZOONE</name>
<dbReference type="Proteomes" id="UP000027135">
    <property type="component" value="Unassembled WGS sequence"/>
</dbReference>
<evidence type="ECO:0000313" key="1">
    <source>
        <dbReference type="EMBL" id="KDR13999.1"/>
    </source>
</evidence>
<dbReference type="AlphaFoldDB" id="A0A067QVD2"/>
<organism evidence="1 2">
    <name type="scientific">Zootermopsis nevadensis</name>
    <name type="common">Dampwood termite</name>
    <dbReference type="NCBI Taxonomy" id="136037"/>
    <lineage>
        <taxon>Eukaryota</taxon>
        <taxon>Metazoa</taxon>
        <taxon>Ecdysozoa</taxon>
        <taxon>Arthropoda</taxon>
        <taxon>Hexapoda</taxon>
        <taxon>Insecta</taxon>
        <taxon>Pterygota</taxon>
        <taxon>Neoptera</taxon>
        <taxon>Polyneoptera</taxon>
        <taxon>Dictyoptera</taxon>
        <taxon>Blattodea</taxon>
        <taxon>Blattoidea</taxon>
        <taxon>Termitoidae</taxon>
        <taxon>Termopsidae</taxon>
        <taxon>Zootermopsis</taxon>
    </lineage>
</organism>
<proteinExistence type="predicted"/>
<reference evidence="1 2" key="1">
    <citation type="journal article" date="2014" name="Nat. Commun.">
        <title>Molecular traces of alternative social organization in a termite genome.</title>
        <authorList>
            <person name="Terrapon N."/>
            <person name="Li C."/>
            <person name="Robertson H.M."/>
            <person name="Ji L."/>
            <person name="Meng X."/>
            <person name="Booth W."/>
            <person name="Chen Z."/>
            <person name="Childers C.P."/>
            <person name="Glastad K.M."/>
            <person name="Gokhale K."/>
            <person name="Gowin J."/>
            <person name="Gronenberg W."/>
            <person name="Hermansen R.A."/>
            <person name="Hu H."/>
            <person name="Hunt B.G."/>
            <person name="Huylmans A.K."/>
            <person name="Khalil S.M."/>
            <person name="Mitchell R.D."/>
            <person name="Munoz-Torres M.C."/>
            <person name="Mustard J.A."/>
            <person name="Pan H."/>
            <person name="Reese J.T."/>
            <person name="Scharf M.E."/>
            <person name="Sun F."/>
            <person name="Vogel H."/>
            <person name="Xiao J."/>
            <person name="Yang W."/>
            <person name="Yang Z."/>
            <person name="Yang Z."/>
            <person name="Zhou J."/>
            <person name="Zhu J."/>
            <person name="Brent C.S."/>
            <person name="Elsik C.G."/>
            <person name="Goodisman M.A."/>
            <person name="Liberles D.A."/>
            <person name="Roe R.M."/>
            <person name="Vargo E.L."/>
            <person name="Vilcinskas A."/>
            <person name="Wang J."/>
            <person name="Bornberg-Bauer E."/>
            <person name="Korb J."/>
            <person name="Zhang G."/>
            <person name="Liebig J."/>
        </authorList>
    </citation>
    <scope>NUCLEOTIDE SEQUENCE [LARGE SCALE GENOMIC DNA]</scope>
    <source>
        <tissue evidence="1">Whole organism</tissue>
    </source>
</reference>